<feature type="domain" description="AMP-dependent synthetase/ligase" evidence="1">
    <location>
        <begin position="48"/>
        <end position="427"/>
    </location>
</feature>
<sequence>MIFHPPSWLPAIAQNLTELGTISDFVLRGPPGVASESELEPPVLTSADAQKSKTPRQIAKDVEELAAGLAHDLQWSPNVDLPGGKVVAILSENTLDYLTYCWAIQRVGGTCLLLHATTSPEENAKHLRHSNCNVLITSPSLLDSGRAATAIANESGRRLYLTEPVTSAKTNGTNETNSPNGTKEKLKTINELLALGSSIDHLPVSDWSSKESKSKIAYLCPTSGTSGVQKLARLTHVSIIANILQLVALERISRHRDVEVVLGVLPMSHVQGIVASHTSIYVRDHFILHTKFDMKETLASIQTHRINRLYLVPSVLSTLIGNPFLFKAFDLSSVDTIYVGAGSVTAELYAKTKAVQPGWNMVTGYGLTESPAAVAMSSPHEYIPGSVGVLLPSYKARLCREDGSEVESFDVPGELLLASPNQADGYLGDDDGKAATFREGWLHTGDMALFRRSPEGDAHLCIVDRLRDMIKVKGMQVAPVTIEECLRQHPSVADVAVIGVPDDLFGERPKAFVMRPKQVDQGADLIDPDELFDQLDDFIESKLTESHWIRGRYEILEMLPRNTSGKVSKGVLRMRG</sequence>
<dbReference type="PANTHER" id="PTHR24096">
    <property type="entry name" value="LONG-CHAIN-FATTY-ACID--COA LIGASE"/>
    <property type="match status" value="1"/>
</dbReference>
<dbReference type="RefSeq" id="XP_045955616.1">
    <property type="nucleotide sequence ID" value="XM_046105382.1"/>
</dbReference>
<dbReference type="Proteomes" id="UP000758603">
    <property type="component" value="Unassembled WGS sequence"/>
</dbReference>
<gene>
    <name evidence="3" type="ORF">BKA67DRAFT_609806</name>
</gene>
<dbReference type="Pfam" id="PF00501">
    <property type="entry name" value="AMP-binding"/>
    <property type="match status" value="1"/>
</dbReference>
<keyword evidence="4" id="KW-1185">Reference proteome</keyword>
<evidence type="ECO:0000259" key="1">
    <source>
        <dbReference type="Pfam" id="PF00501"/>
    </source>
</evidence>
<reference evidence="3" key="1">
    <citation type="journal article" date="2021" name="Nat. Commun.">
        <title>Genetic determinants of endophytism in the Arabidopsis root mycobiome.</title>
        <authorList>
            <person name="Mesny F."/>
            <person name="Miyauchi S."/>
            <person name="Thiergart T."/>
            <person name="Pickel B."/>
            <person name="Atanasova L."/>
            <person name="Karlsson M."/>
            <person name="Huettel B."/>
            <person name="Barry K.W."/>
            <person name="Haridas S."/>
            <person name="Chen C."/>
            <person name="Bauer D."/>
            <person name="Andreopoulos W."/>
            <person name="Pangilinan J."/>
            <person name="LaButti K."/>
            <person name="Riley R."/>
            <person name="Lipzen A."/>
            <person name="Clum A."/>
            <person name="Drula E."/>
            <person name="Henrissat B."/>
            <person name="Kohler A."/>
            <person name="Grigoriev I.V."/>
            <person name="Martin F.M."/>
            <person name="Hacquard S."/>
        </authorList>
    </citation>
    <scope>NUCLEOTIDE SEQUENCE</scope>
    <source>
        <strain evidence="3">MPI-SDFR-AT-0073</strain>
    </source>
</reference>
<proteinExistence type="predicted"/>
<dbReference type="OrthoDB" id="6509636at2759"/>
<dbReference type="InterPro" id="IPR045851">
    <property type="entry name" value="AMP-bd_C_sf"/>
</dbReference>
<feature type="domain" description="AMP-binding enzyme C-terminal" evidence="2">
    <location>
        <begin position="482"/>
        <end position="566"/>
    </location>
</feature>
<dbReference type="PANTHER" id="PTHR24096:SF422">
    <property type="entry name" value="BCDNA.GH02901"/>
    <property type="match status" value="1"/>
</dbReference>
<accession>A0A9P8UFS8</accession>
<evidence type="ECO:0000313" key="4">
    <source>
        <dbReference type="Proteomes" id="UP000758603"/>
    </source>
</evidence>
<dbReference type="EMBL" id="JAGPXC010000007">
    <property type="protein sequence ID" value="KAH6649109.1"/>
    <property type="molecule type" value="Genomic_DNA"/>
</dbReference>
<dbReference type="GO" id="GO:0016405">
    <property type="term" value="F:CoA-ligase activity"/>
    <property type="evidence" value="ECO:0007669"/>
    <property type="project" value="TreeGrafter"/>
</dbReference>
<comment type="caution">
    <text evidence="3">The sequence shown here is derived from an EMBL/GenBank/DDBJ whole genome shotgun (WGS) entry which is preliminary data.</text>
</comment>
<evidence type="ECO:0000313" key="3">
    <source>
        <dbReference type="EMBL" id="KAH6649109.1"/>
    </source>
</evidence>
<name>A0A9P8UFS8_9PEZI</name>
<dbReference type="Pfam" id="PF13193">
    <property type="entry name" value="AMP-binding_C"/>
    <property type="match status" value="1"/>
</dbReference>
<dbReference type="InterPro" id="IPR025110">
    <property type="entry name" value="AMP-bd_C"/>
</dbReference>
<dbReference type="AlphaFoldDB" id="A0A9P8UFS8"/>
<dbReference type="GeneID" id="70134273"/>
<protein>
    <submittedName>
        <fullName evidence="3">Amp dependent CoA ligase</fullName>
    </submittedName>
</protein>
<dbReference type="InterPro" id="IPR042099">
    <property type="entry name" value="ANL_N_sf"/>
</dbReference>
<evidence type="ECO:0000259" key="2">
    <source>
        <dbReference type="Pfam" id="PF13193"/>
    </source>
</evidence>
<dbReference type="Gene3D" id="3.30.300.30">
    <property type="match status" value="1"/>
</dbReference>
<dbReference type="SUPFAM" id="SSF56801">
    <property type="entry name" value="Acetyl-CoA synthetase-like"/>
    <property type="match status" value="1"/>
</dbReference>
<dbReference type="InterPro" id="IPR000873">
    <property type="entry name" value="AMP-dep_synth/lig_dom"/>
</dbReference>
<keyword evidence="3" id="KW-0436">Ligase</keyword>
<organism evidence="3 4">
    <name type="scientific">Truncatella angustata</name>
    <dbReference type="NCBI Taxonomy" id="152316"/>
    <lineage>
        <taxon>Eukaryota</taxon>
        <taxon>Fungi</taxon>
        <taxon>Dikarya</taxon>
        <taxon>Ascomycota</taxon>
        <taxon>Pezizomycotina</taxon>
        <taxon>Sordariomycetes</taxon>
        <taxon>Xylariomycetidae</taxon>
        <taxon>Amphisphaeriales</taxon>
        <taxon>Sporocadaceae</taxon>
        <taxon>Truncatella</taxon>
    </lineage>
</organism>
<dbReference type="Gene3D" id="3.40.50.12780">
    <property type="entry name" value="N-terminal domain of ligase-like"/>
    <property type="match status" value="1"/>
</dbReference>